<evidence type="ECO:0000256" key="3">
    <source>
        <dbReference type="ARBA" id="ARBA00023167"/>
    </source>
</evidence>
<gene>
    <name evidence="4" type="ORF">CLV71_103427</name>
</gene>
<dbReference type="Gene3D" id="1.10.720.60">
    <property type="match status" value="1"/>
</dbReference>
<dbReference type="PANTHER" id="PTHR20371:SF1">
    <property type="entry name" value="ENOLASE-PHOSPHATASE E1"/>
    <property type="match status" value="1"/>
</dbReference>
<dbReference type="Proteomes" id="UP000294927">
    <property type="component" value="Unassembled WGS sequence"/>
</dbReference>
<keyword evidence="2" id="KW-0378">Hydrolase</keyword>
<dbReference type="EMBL" id="SOCP01000003">
    <property type="protein sequence ID" value="TDV55186.1"/>
    <property type="molecule type" value="Genomic_DNA"/>
</dbReference>
<evidence type="ECO:0000313" key="4">
    <source>
        <dbReference type="EMBL" id="TDV55186.1"/>
    </source>
</evidence>
<evidence type="ECO:0000256" key="1">
    <source>
        <dbReference type="ARBA" id="ARBA00022605"/>
    </source>
</evidence>
<accession>A0A4R7VYD5</accession>
<dbReference type="InterPro" id="IPR023943">
    <property type="entry name" value="Enolase-ppase_E1"/>
</dbReference>
<dbReference type="GO" id="GO:0000287">
    <property type="term" value="F:magnesium ion binding"/>
    <property type="evidence" value="ECO:0007669"/>
    <property type="project" value="InterPro"/>
</dbReference>
<dbReference type="SFLD" id="SFLDG01133">
    <property type="entry name" value="C1.5.4:_Enolase-phosphatase_Li"/>
    <property type="match status" value="1"/>
</dbReference>
<dbReference type="NCBIfam" id="TIGR01691">
    <property type="entry name" value="enolase-ppase"/>
    <property type="match status" value="1"/>
</dbReference>
<dbReference type="SFLD" id="SFLDG01129">
    <property type="entry name" value="C1.5:_HAD__Beta-PGM__Phosphata"/>
    <property type="match status" value="1"/>
</dbReference>
<dbReference type="PANTHER" id="PTHR20371">
    <property type="entry name" value="ENOLASE-PHOSPHATASE E1"/>
    <property type="match status" value="1"/>
</dbReference>
<dbReference type="GO" id="GO:0043874">
    <property type="term" value="F:acireductone synthase activity"/>
    <property type="evidence" value="ECO:0007669"/>
    <property type="project" value="InterPro"/>
</dbReference>
<comment type="caution">
    <text evidence="4">The sequence shown here is derived from an EMBL/GenBank/DDBJ whole genome shotgun (WGS) entry which is preliminary data.</text>
</comment>
<sequence length="231" mass="24551">MNADWVVLDVEGTLTATSQTEHVLGGYARPRLGPLIEGHGDEPVVAEAVAQARKLGDLPATATTAEVVTVLHGWMDEGREVEPLTTLQGLVREKGYRDGDLVTELFVDVVPKLRVWHAAGTGLAVFSSGSVAGQAASFTRTTDGDLTPLFRAYFDTVSAGPKREIASYLAIARDLGADPARVVLFSDTPAELDAAEDAGWQTVSVARQGEPFADADFGTHRTVASFIEVSE</sequence>
<keyword evidence="3" id="KW-0486">Methionine biosynthesis</keyword>
<dbReference type="Pfam" id="PF00702">
    <property type="entry name" value="Hydrolase"/>
    <property type="match status" value="1"/>
</dbReference>
<dbReference type="RefSeq" id="WP_133902280.1">
    <property type="nucleotide sequence ID" value="NZ_SOCP01000003.1"/>
</dbReference>
<proteinExistence type="predicted"/>
<dbReference type="InterPro" id="IPR036412">
    <property type="entry name" value="HAD-like_sf"/>
</dbReference>
<keyword evidence="1" id="KW-0028">Amino-acid biosynthesis</keyword>
<dbReference type="SUPFAM" id="SSF56784">
    <property type="entry name" value="HAD-like"/>
    <property type="match status" value="1"/>
</dbReference>
<dbReference type="GO" id="GO:0019509">
    <property type="term" value="P:L-methionine salvage from methylthioadenosine"/>
    <property type="evidence" value="ECO:0007669"/>
    <property type="project" value="InterPro"/>
</dbReference>
<dbReference type="InterPro" id="IPR006439">
    <property type="entry name" value="HAD-SF_hydro_IA"/>
</dbReference>
<protein>
    <submittedName>
        <fullName evidence="4">Acireductone synthase</fullName>
    </submittedName>
</protein>
<dbReference type="SFLD" id="SFLDS00003">
    <property type="entry name" value="Haloacid_Dehalogenase"/>
    <property type="match status" value="1"/>
</dbReference>
<reference evidence="4 5" key="1">
    <citation type="submission" date="2019-03" db="EMBL/GenBank/DDBJ databases">
        <title>Genomic Encyclopedia of Archaeal and Bacterial Type Strains, Phase II (KMG-II): from individual species to whole genera.</title>
        <authorList>
            <person name="Goeker M."/>
        </authorList>
    </citation>
    <scope>NUCLEOTIDE SEQUENCE [LARGE SCALE GENOMIC DNA]</scope>
    <source>
        <strain evidence="4 5">DSM 45499</strain>
    </source>
</reference>
<name>A0A4R7VYD5_9PSEU</name>
<dbReference type="NCBIfam" id="TIGR01509">
    <property type="entry name" value="HAD-SF-IA-v3"/>
    <property type="match status" value="1"/>
</dbReference>
<dbReference type="AlphaFoldDB" id="A0A4R7VYD5"/>
<dbReference type="InterPro" id="IPR023214">
    <property type="entry name" value="HAD_sf"/>
</dbReference>
<evidence type="ECO:0000256" key="2">
    <source>
        <dbReference type="ARBA" id="ARBA00022801"/>
    </source>
</evidence>
<keyword evidence="5" id="KW-1185">Reference proteome</keyword>
<dbReference type="Gene3D" id="3.40.50.1000">
    <property type="entry name" value="HAD superfamily/HAD-like"/>
    <property type="match status" value="1"/>
</dbReference>
<organism evidence="4 5">
    <name type="scientific">Actinophytocola oryzae</name>
    <dbReference type="NCBI Taxonomy" id="502181"/>
    <lineage>
        <taxon>Bacteria</taxon>
        <taxon>Bacillati</taxon>
        <taxon>Actinomycetota</taxon>
        <taxon>Actinomycetes</taxon>
        <taxon>Pseudonocardiales</taxon>
        <taxon>Pseudonocardiaceae</taxon>
    </lineage>
</organism>
<evidence type="ECO:0000313" key="5">
    <source>
        <dbReference type="Proteomes" id="UP000294927"/>
    </source>
</evidence>
<dbReference type="OrthoDB" id="9797416at2"/>